<evidence type="ECO:0000313" key="4">
    <source>
        <dbReference type="EMBL" id="GGK25028.1"/>
    </source>
</evidence>
<dbReference type="InterPro" id="IPR036291">
    <property type="entry name" value="NAD(P)-bd_dom_sf"/>
</dbReference>
<keyword evidence="2" id="KW-0862">Zinc</keyword>
<dbReference type="Pfam" id="PF13602">
    <property type="entry name" value="ADH_zinc_N_2"/>
    <property type="match status" value="1"/>
</dbReference>
<dbReference type="RefSeq" id="WP_229701331.1">
    <property type="nucleotide sequence ID" value="NZ_BMMV01000031.1"/>
</dbReference>
<dbReference type="PANTHER" id="PTHR44154:SF1">
    <property type="entry name" value="QUINONE OXIDOREDUCTASE"/>
    <property type="match status" value="1"/>
</dbReference>
<dbReference type="InterPro" id="IPR051603">
    <property type="entry name" value="Zinc-ADH_QOR/CCCR"/>
</dbReference>
<dbReference type="InterPro" id="IPR014182">
    <property type="entry name" value="ADH_Zn_typ-1"/>
</dbReference>
<dbReference type="Pfam" id="PF08240">
    <property type="entry name" value="ADH_N"/>
    <property type="match status" value="1"/>
</dbReference>
<evidence type="ECO:0000256" key="1">
    <source>
        <dbReference type="ARBA" id="ARBA00022857"/>
    </source>
</evidence>
<dbReference type="SMART" id="SM00829">
    <property type="entry name" value="PKS_ER"/>
    <property type="match status" value="1"/>
</dbReference>
<dbReference type="NCBIfam" id="TIGR02817">
    <property type="entry name" value="adh_fam_1"/>
    <property type="match status" value="1"/>
</dbReference>
<evidence type="ECO:0000256" key="2">
    <source>
        <dbReference type="RuleBase" id="RU364000"/>
    </source>
</evidence>
<dbReference type="SUPFAM" id="SSF51735">
    <property type="entry name" value="NAD(P)-binding Rossmann-fold domains"/>
    <property type="match status" value="1"/>
</dbReference>
<dbReference type="SUPFAM" id="SSF50129">
    <property type="entry name" value="GroES-like"/>
    <property type="match status" value="1"/>
</dbReference>
<dbReference type="InterPro" id="IPR011032">
    <property type="entry name" value="GroES-like_sf"/>
</dbReference>
<dbReference type="PANTHER" id="PTHR44154">
    <property type="entry name" value="QUINONE OXIDOREDUCTASE"/>
    <property type="match status" value="1"/>
</dbReference>
<sequence length="336" mass="35941">MSTSGTMRAVASYQGLPVDDQDSVVDVEVSVPELRGRDVLVRVQAVSVNPVDVKIRSGLAASKTPRILGFDAAGVVEAVGPDVTTLAVGDEVWYAGDVTRPGANADLHAVDERLVGRKPNSLTFAEAAAMPLTTITAWETLFERFGLTQDSKGTLVVLAGAGGVGSMTVQLAKALTGVRVLASATRSESRAWVQELGADAVVDHHDLVESATNAAPDGIDYLLSPHSRGNIETYAQIMRPFGHITAIDEPEGLDLLPLKSKSVAWHWELMFTRSIHQTDDMVVQKNLLETVAGLVDEKRIRTTLTTAIDDFSAAGLREAHRLVETGRVTGKIVVTR</sequence>
<dbReference type="CDD" id="cd08252">
    <property type="entry name" value="AL_MDR"/>
    <property type="match status" value="1"/>
</dbReference>
<comment type="caution">
    <text evidence="4">The sequence shown here is derived from an EMBL/GenBank/DDBJ whole genome shotgun (WGS) entry which is preliminary data.</text>
</comment>
<keyword evidence="1" id="KW-0521">NADP</keyword>
<keyword evidence="5" id="KW-1185">Reference proteome</keyword>
<name>A0ABQ2EX54_9ACTN</name>
<dbReference type="Proteomes" id="UP000660265">
    <property type="component" value="Unassembled WGS sequence"/>
</dbReference>
<comment type="similarity">
    <text evidence="2">Belongs to the zinc-containing alcohol dehydrogenase family. Quinone oxidoreductase subfamily.</text>
</comment>
<feature type="domain" description="Enoyl reductase (ER)" evidence="3">
    <location>
        <begin position="19"/>
        <end position="334"/>
    </location>
</feature>
<protein>
    <recommendedName>
        <fullName evidence="2">Zinc-type alcohol dehydrogenase-like protein</fullName>
    </recommendedName>
</protein>
<dbReference type="EMBL" id="BMMV01000031">
    <property type="protein sequence ID" value="GGK25028.1"/>
    <property type="molecule type" value="Genomic_DNA"/>
</dbReference>
<evidence type="ECO:0000313" key="5">
    <source>
        <dbReference type="Proteomes" id="UP000660265"/>
    </source>
</evidence>
<reference evidence="5" key="1">
    <citation type="journal article" date="2019" name="Int. J. Syst. Evol. Microbiol.">
        <title>The Global Catalogue of Microorganisms (GCM) 10K type strain sequencing project: providing services to taxonomists for standard genome sequencing and annotation.</title>
        <authorList>
            <consortium name="The Broad Institute Genomics Platform"/>
            <consortium name="The Broad Institute Genome Sequencing Center for Infectious Disease"/>
            <person name="Wu L."/>
            <person name="Ma J."/>
        </authorList>
    </citation>
    <scope>NUCLEOTIDE SEQUENCE [LARGE SCALE GENOMIC DNA]</scope>
    <source>
        <strain evidence="5">CGMCC 4.7275</strain>
    </source>
</reference>
<dbReference type="InterPro" id="IPR013154">
    <property type="entry name" value="ADH-like_N"/>
</dbReference>
<gene>
    <name evidence="4" type="ORF">GCM10011583_66340</name>
</gene>
<accession>A0ABQ2EX54</accession>
<keyword evidence="2" id="KW-0479">Metal-binding</keyword>
<keyword evidence="2" id="KW-0560">Oxidoreductase</keyword>
<dbReference type="InterPro" id="IPR020843">
    <property type="entry name" value="ER"/>
</dbReference>
<dbReference type="Gene3D" id="3.90.180.10">
    <property type="entry name" value="Medium-chain alcohol dehydrogenases, catalytic domain"/>
    <property type="match status" value="1"/>
</dbReference>
<proteinExistence type="inferred from homology"/>
<organism evidence="4 5">
    <name type="scientific">Streptomyces camponoticapitis</name>
    <dbReference type="NCBI Taxonomy" id="1616125"/>
    <lineage>
        <taxon>Bacteria</taxon>
        <taxon>Bacillati</taxon>
        <taxon>Actinomycetota</taxon>
        <taxon>Actinomycetes</taxon>
        <taxon>Kitasatosporales</taxon>
        <taxon>Streptomycetaceae</taxon>
        <taxon>Streptomyces</taxon>
    </lineage>
</organism>
<dbReference type="Gene3D" id="3.40.50.720">
    <property type="entry name" value="NAD(P)-binding Rossmann-like Domain"/>
    <property type="match status" value="1"/>
</dbReference>
<evidence type="ECO:0000259" key="3">
    <source>
        <dbReference type="SMART" id="SM00829"/>
    </source>
</evidence>